<reference evidence="3 4" key="1">
    <citation type="submission" date="2020-08" db="EMBL/GenBank/DDBJ databases">
        <title>Bridging the membrane lipid divide: bacteria of the FCB group superphylum have the potential to synthesize archaeal ether lipids.</title>
        <authorList>
            <person name="Villanueva L."/>
            <person name="Von Meijenfeldt F.A.B."/>
            <person name="Westbye A.B."/>
            <person name="Yadav S."/>
            <person name="Hopmans E.C."/>
            <person name="Dutilh B.E."/>
            <person name="Sinninghe Damste J.S."/>
        </authorList>
    </citation>
    <scope>NUCLEOTIDE SEQUENCE [LARGE SCALE GENOMIC DNA]</scope>
    <source>
        <strain evidence="3">NIOZ-UU17</strain>
    </source>
</reference>
<dbReference type="InterPro" id="IPR020471">
    <property type="entry name" value="AKR"/>
</dbReference>
<dbReference type="InterPro" id="IPR023210">
    <property type="entry name" value="NADP_OxRdtase_dom"/>
</dbReference>
<gene>
    <name evidence="3" type="ORF">H8D96_01950</name>
</gene>
<feature type="domain" description="NADP-dependent oxidoreductase" evidence="2">
    <location>
        <begin position="16"/>
        <end position="302"/>
    </location>
</feature>
<dbReference type="SUPFAM" id="SSF51430">
    <property type="entry name" value="NAD(P)-linked oxidoreductase"/>
    <property type="match status" value="1"/>
</dbReference>
<proteinExistence type="predicted"/>
<name>A0A8J6NVN5_9BACT</name>
<keyword evidence="1" id="KW-0560">Oxidoreductase</keyword>
<protein>
    <submittedName>
        <fullName evidence="3">Aldo/keto reductase</fullName>
    </submittedName>
</protein>
<dbReference type="InterPro" id="IPR018170">
    <property type="entry name" value="Aldo/ket_reductase_CS"/>
</dbReference>
<dbReference type="PANTHER" id="PTHR43364:SF4">
    <property type="entry name" value="NAD(P)-LINKED OXIDOREDUCTASE SUPERFAMILY PROTEIN"/>
    <property type="match status" value="1"/>
</dbReference>
<dbReference type="PRINTS" id="PR00069">
    <property type="entry name" value="ALDKETRDTASE"/>
</dbReference>
<dbReference type="GO" id="GO:0016491">
    <property type="term" value="F:oxidoreductase activity"/>
    <property type="evidence" value="ECO:0007669"/>
    <property type="project" value="UniProtKB-KW"/>
</dbReference>
<sequence length="319" mass="35263">MEFRMLGTSGIKISSIIMGTWQAGKEMWVGIDDTESTKAIKAAYDAGTTTFDTAEVYGDGHSEKILGNALQNVRDNVVIATKVFSNHLSRQQVIDACHRSLKNLNTDYIDLYQIHWPPGSFGAKHVPLEETMGTLNDLKAQDKIRAIGVSNFSKSQMETAAKYGKIDSLQPPYSLFWRQVETDALPYCLENNIMVLAYSSMAQGLLTGKFGPDHQFAKGDHRFRNKLFQPDNYARVQKALEKLRPIANANNITLGQLALLWIISRPGICAVAGARSAEQAAQNAAAANVRLSEQDLAAVDEIGKTVTDPLDDDPVMWKW</sequence>
<organism evidence="3 4">
    <name type="scientific">Candidatus Desulfatibia vada</name>
    <dbReference type="NCBI Taxonomy" id="2841696"/>
    <lineage>
        <taxon>Bacteria</taxon>
        <taxon>Pseudomonadati</taxon>
        <taxon>Thermodesulfobacteriota</taxon>
        <taxon>Desulfobacteria</taxon>
        <taxon>Desulfobacterales</taxon>
        <taxon>Desulfobacterales incertae sedis</taxon>
        <taxon>Candidatus Desulfatibia</taxon>
    </lineage>
</organism>
<evidence type="ECO:0000313" key="4">
    <source>
        <dbReference type="Proteomes" id="UP000605201"/>
    </source>
</evidence>
<accession>A0A8J6NVN5</accession>
<dbReference type="InterPro" id="IPR036812">
    <property type="entry name" value="NAD(P)_OxRdtase_dom_sf"/>
</dbReference>
<evidence type="ECO:0000256" key="1">
    <source>
        <dbReference type="ARBA" id="ARBA00023002"/>
    </source>
</evidence>
<dbReference type="CDD" id="cd19085">
    <property type="entry name" value="AKR_AKR11B3"/>
    <property type="match status" value="1"/>
</dbReference>
<dbReference type="GO" id="GO:0005829">
    <property type="term" value="C:cytosol"/>
    <property type="evidence" value="ECO:0007669"/>
    <property type="project" value="TreeGrafter"/>
</dbReference>
<evidence type="ECO:0000259" key="2">
    <source>
        <dbReference type="Pfam" id="PF00248"/>
    </source>
</evidence>
<dbReference type="PANTHER" id="PTHR43364">
    <property type="entry name" value="NADH-SPECIFIC METHYLGLYOXAL REDUCTASE-RELATED"/>
    <property type="match status" value="1"/>
</dbReference>
<evidence type="ECO:0000313" key="3">
    <source>
        <dbReference type="EMBL" id="MBC8430660.1"/>
    </source>
</evidence>
<dbReference type="Pfam" id="PF00248">
    <property type="entry name" value="Aldo_ket_red"/>
    <property type="match status" value="1"/>
</dbReference>
<comment type="caution">
    <text evidence="3">The sequence shown here is derived from an EMBL/GenBank/DDBJ whole genome shotgun (WGS) entry which is preliminary data.</text>
</comment>
<dbReference type="Gene3D" id="3.20.20.100">
    <property type="entry name" value="NADP-dependent oxidoreductase domain"/>
    <property type="match status" value="1"/>
</dbReference>
<dbReference type="InterPro" id="IPR050523">
    <property type="entry name" value="AKR_Detox_Biosynth"/>
</dbReference>
<dbReference type="Proteomes" id="UP000605201">
    <property type="component" value="Unassembled WGS sequence"/>
</dbReference>
<dbReference type="EMBL" id="JACNIG010000067">
    <property type="protein sequence ID" value="MBC8430660.1"/>
    <property type="molecule type" value="Genomic_DNA"/>
</dbReference>
<dbReference type="AlphaFoldDB" id="A0A8J6NVN5"/>
<dbReference type="PROSITE" id="PS00062">
    <property type="entry name" value="ALDOKETO_REDUCTASE_2"/>
    <property type="match status" value="1"/>
</dbReference>